<accession>A0A914CVW8</accession>
<evidence type="ECO:0000313" key="1">
    <source>
        <dbReference type="Proteomes" id="UP000887540"/>
    </source>
</evidence>
<reference evidence="2" key="1">
    <citation type="submission" date="2022-11" db="UniProtKB">
        <authorList>
            <consortium name="WormBaseParasite"/>
        </authorList>
    </citation>
    <scope>IDENTIFICATION</scope>
</reference>
<organism evidence="1 2">
    <name type="scientific">Acrobeloides nanus</name>
    <dbReference type="NCBI Taxonomy" id="290746"/>
    <lineage>
        <taxon>Eukaryota</taxon>
        <taxon>Metazoa</taxon>
        <taxon>Ecdysozoa</taxon>
        <taxon>Nematoda</taxon>
        <taxon>Chromadorea</taxon>
        <taxon>Rhabditida</taxon>
        <taxon>Tylenchina</taxon>
        <taxon>Cephalobomorpha</taxon>
        <taxon>Cephaloboidea</taxon>
        <taxon>Cephalobidae</taxon>
        <taxon>Acrobeloides</taxon>
    </lineage>
</organism>
<proteinExistence type="predicted"/>
<protein>
    <submittedName>
        <fullName evidence="2">Uncharacterized protein</fullName>
    </submittedName>
</protein>
<evidence type="ECO:0000313" key="2">
    <source>
        <dbReference type="WBParaSite" id="ACRNAN_scaffold14970.g15741.t1"/>
    </source>
</evidence>
<dbReference type="AlphaFoldDB" id="A0A914CVW8"/>
<dbReference type="Proteomes" id="UP000887540">
    <property type="component" value="Unplaced"/>
</dbReference>
<name>A0A914CVW8_9BILA</name>
<sequence length="66" mass="7262">MPISSLVTSISATLSTITSTTITSTFMPQIYGNETSEDPIRSNEFQEGPYPDLFSVDFLKSIYSGF</sequence>
<keyword evidence="1" id="KW-1185">Reference proteome</keyword>
<dbReference type="WBParaSite" id="ACRNAN_scaffold14970.g15741.t1">
    <property type="protein sequence ID" value="ACRNAN_scaffold14970.g15741.t1"/>
    <property type="gene ID" value="ACRNAN_scaffold14970.g15741"/>
</dbReference>